<reference evidence="1 2" key="1">
    <citation type="submission" date="2024-03" db="EMBL/GenBank/DDBJ databases">
        <title>Aquirufa genome sequencing.</title>
        <authorList>
            <person name="Pitt A."/>
            <person name="Hahn M.W."/>
        </authorList>
    </citation>
    <scope>NUCLEOTIDE SEQUENCE [LARGE SCALE GENOMIC DNA]</scope>
    <source>
        <strain evidence="1 2">HETE-83D</strain>
    </source>
</reference>
<dbReference type="Proteomes" id="UP001598019">
    <property type="component" value="Unassembled WGS sequence"/>
</dbReference>
<dbReference type="EMBL" id="JBBKXX010000001">
    <property type="protein sequence ID" value="MFD3407181.1"/>
    <property type="molecule type" value="Genomic_DNA"/>
</dbReference>
<protein>
    <submittedName>
        <fullName evidence="1">MmcQ/YjbR family DNA-binding protein</fullName>
    </submittedName>
</protein>
<name>A0ABW6DI63_9BACT</name>
<accession>A0ABW6DI63</accession>
<dbReference type="GO" id="GO:0003677">
    <property type="term" value="F:DNA binding"/>
    <property type="evidence" value="ECO:0007669"/>
    <property type="project" value="UniProtKB-KW"/>
</dbReference>
<dbReference type="InterPro" id="IPR007351">
    <property type="entry name" value="YjbR"/>
</dbReference>
<dbReference type="PANTHER" id="PTHR35145:SF1">
    <property type="entry name" value="CYTOPLASMIC PROTEIN"/>
    <property type="match status" value="1"/>
</dbReference>
<dbReference type="InterPro" id="IPR058532">
    <property type="entry name" value="YjbR/MT2646/Rv2570-like"/>
</dbReference>
<dbReference type="Gene3D" id="3.90.1150.30">
    <property type="match status" value="1"/>
</dbReference>
<keyword evidence="1" id="KW-0238">DNA-binding</keyword>
<organism evidence="1 2">
    <name type="scientific">Aquirufa esocilacus</name>
    <dbReference type="NCBI Taxonomy" id="3096513"/>
    <lineage>
        <taxon>Bacteria</taxon>
        <taxon>Pseudomonadati</taxon>
        <taxon>Bacteroidota</taxon>
        <taxon>Cytophagia</taxon>
        <taxon>Cytophagales</taxon>
        <taxon>Flectobacillaceae</taxon>
        <taxon>Aquirufa</taxon>
    </lineage>
</organism>
<evidence type="ECO:0000313" key="1">
    <source>
        <dbReference type="EMBL" id="MFD3407181.1"/>
    </source>
</evidence>
<keyword evidence="2" id="KW-1185">Reference proteome</keyword>
<dbReference type="SUPFAM" id="SSF142906">
    <property type="entry name" value="YjbR-like"/>
    <property type="match status" value="1"/>
</dbReference>
<dbReference type="InterPro" id="IPR038056">
    <property type="entry name" value="YjbR-like_sf"/>
</dbReference>
<gene>
    <name evidence="1" type="ORF">SKC37_00805</name>
</gene>
<dbReference type="RefSeq" id="WP_377979646.1">
    <property type="nucleotide sequence ID" value="NZ_JBBKXX010000001.1"/>
</dbReference>
<evidence type="ECO:0000313" key="2">
    <source>
        <dbReference type="Proteomes" id="UP001598019"/>
    </source>
</evidence>
<proteinExistence type="predicted"/>
<dbReference type="PANTHER" id="PTHR35145">
    <property type="entry name" value="CYTOPLASMIC PROTEIN-RELATED"/>
    <property type="match status" value="1"/>
</dbReference>
<comment type="caution">
    <text evidence="1">The sequence shown here is derived from an EMBL/GenBank/DDBJ whole genome shotgun (WGS) entry which is preliminary data.</text>
</comment>
<sequence>MDILELRDFALSLPDSEECQPFGPNHLVFKTKGKMFLLLDLVSSPTTINYKAVPADILAQREEFPDSVFPGYHMNKKHWNTMYLNRYLPLNKVLEFIHTSHSLIKK</sequence>
<dbReference type="Pfam" id="PF04237">
    <property type="entry name" value="YjbR"/>
    <property type="match status" value="1"/>
</dbReference>